<sequence length="87" mass="9377">MKAIIANSEDDINNAAIQWAGEHQTITAAKLVFDMISSEADGQCDKMVFDPLILAEGISPSEDPILEARSPVYAVGLGRKLSEKAKM</sequence>
<organism evidence="1 2">
    <name type="scientific">Grimontia marina</name>
    <dbReference type="NCBI Taxonomy" id="646534"/>
    <lineage>
        <taxon>Bacteria</taxon>
        <taxon>Pseudomonadati</taxon>
        <taxon>Pseudomonadota</taxon>
        <taxon>Gammaproteobacteria</taxon>
        <taxon>Vibrionales</taxon>
        <taxon>Vibrionaceae</taxon>
        <taxon>Grimontia</taxon>
    </lineage>
</organism>
<dbReference type="SUPFAM" id="SSF56634">
    <property type="entry name" value="Heme-dependent catalase-like"/>
    <property type="match status" value="1"/>
</dbReference>
<keyword evidence="1" id="KW-0560">Oxidoreductase</keyword>
<reference evidence="2" key="1">
    <citation type="submission" date="2016-02" db="EMBL/GenBank/DDBJ databases">
        <authorList>
            <person name="Rodrigo-Torres Lidia"/>
            <person name="Arahal R.David."/>
        </authorList>
    </citation>
    <scope>NUCLEOTIDE SEQUENCE [LARGE SCALE GENOMIC DNA]</scope>
    <source>
        <strain evidence="2">CECT 8713</strain>
    </source>
</reference>
<protein>
    <submittedName>
        <fullName evidence="1">Catalase-related peroxidase</fullName>
        <ecNumber evidence="1">1.11.1.-</ecNumber>
    </submittedName>
</protein>
<proteinExistence type="predicted"/>
<dbReference type="Proteomes" id="UP000073601">
    <property type="component" value="Unassembled WGS sequence"/>
</dbReference>
<dbReference type="RefSeq" id="WP_062715196.1">
    <property type="nucleotide sequence ID" value="NZ_CAWRCI010000096.1"/>
</dbReference>
<keyword evidence="2" id="KW-1185">Reference proteome</keyword>
<dbReference type="OrthoDB" id="255727at2"/>
<dbReference type="GO" id="GO:0004601">
    <property type="term" value="F:peroxidase activity"/>
    <property type="evidence" value="ECO:0007669"/>
    <property type="project" value="UniProtKB-KW"/>
</dbReference>
<dbReference type="GO" id="GO:0020037">
    <property type="term" value="F:heme binding"/>
    <property type="evidence" value="ECO:0007669"/>
    <property type="project" value="InterPro"/>
</dbReference>
<name>A0A128FKE3_9GAMM</name>
<evidence type="ECO:0000313" key="2">
    <source>
        <dbReference type="Proteomes" id="UP000073601"/>
    </source>
</evidence>
<dbReference type="Gene3D" id="1.20.1280.120">
    <property type="match status" value="1"/>
</dbReference>
<dbReference type="InterPro" id="IPR020835">
    <property type="entry name" value="Catalase_sf"/>
</dbReference>
<dbReference type="EC" id="1.11.1.-" evidence="1"/>
<dbReference type="Gene3D" id="2.40.180.10">
    <property type="entry name" value="Catalase core domain"/>
    <property type="match status" value="1"/>
</dbReference>
<keyword evidence="1" id="KW-0575">Peroxidase</keyword>
<dbReference type="EMBL" id="FIZY01000096">
    <property type="protein sequence ID" value="CZF86935.1"/>
    <property type="molecule type" value="Genomic_DNA"/>
</dbReference>
<evidence type="ECO:0000313" key="1">
    <source>
        <dbReference type="EMBL" id="CZF86935.1"/>
    </source>
</evidence>
<gene>
    <name evidence="1" type="primary">srpA_2</name>
    <name evidence="1" type="ORF">GMA8713_04976</name>
</gene>
<dbReference type="AlphaFoldDB" id="A0A128FKE3"/>
<accession>A0A128FKE3</accession>